<accession>A0ACB8U6Q4</accession>
<keyword evidence="2" id="KW-1185">Reference proteome</keyword>
<dbReference type="Proteomes" id="UP001055072">
    <property type="component" value="Unassembled WGS sequence"/>
</dbReference>
<gene>
    <name evidence="1" type="ORF">BDY19DRAFT_992920</name>
</gene>
<name>A0ACB8U6Q4_9APHY</name>
<dbReference type="EMBL" id="MU274909">
    <property type="protein sequence ID" value="KAI0089982.1"/>
    <property type="molecule type" value="Genomic_DNA"/>
</dbReference>
<evidence type="ECO:0000313" key="2">
    <source>
        <dbReference type="Proteomes" id="UP001055072"/>
    </source>
</evidence>
<organism evidence="1 2">
    <name type="scientific">Irpex rosettiformis</name>
    <dbReference type="NCBI Taxonomy" id="378272"/>
    <lineage>
        <taxon>Eukaryota</taxon>
        <taxon>Fungi</taxon>
        <taxon>Dikarya</taxon>
        <taxon>Basidiomycota</taxon>
        <taxon>Agaricomycotina</taxon>
        <taxon>Agaricomycetes</taxon>
        <taxon>Polyporales</taxon>
        <taxon>Irpicaceae</taxon>
        <taxon>Irpex</taxon>
    </lineage>
</organism>
<evidence type="ECO:0000313" key="1">
    <source>
        <dbReference type="EMBL" id="KAI0089982.1"/>
    </source>
</evidence>
<reference evidence="1" key="1">
    <citation type="journal article" date="2021" name="Environ. Microbiol.">
        <title>Gene family expansions and transcriptome signatures uncover fungal adaptations to wood decay.</title>
        <authorList>
            <person name="Hage H."/>
            <person name="Miyauchi S."/>
            <person name="Viragh M."/>
            <person name="Drula E."/>
            <person name="Min B."/>
            <person name="Chaduli D."/>
            <person name="Navarro D."/>
            <person name="Favel A."/>
            <person name="Norest M."/>
            <person name="Lesage-Meessen L."/>
            <person name="Balint B."/>
            <person name="Merenyi Z."/>
            <person name="de Eugenio L."/>
            <person name="Morin E."/>
            <person name="Martinez A.T."/>
            <person name="Baldrian P."/>
            <person name="Stursova M."/>
            <person name="Martinez M.J."/>
            <person name="Novotny C."/>
            <person name="Magnuson J.K."/>
            <person name="Spatafora J.W."/>
            <person name="Maurice S."/>
            <person name="Pangilinan J."/>
            <person name="Andreopoulos W."/>
            <person name="LaButti K."/>
            <person name="Hundley H."/>
            <person name="Na H."/>
            <person name="Kuo A."/>
            <person name="Barry K."/>
            <person name="Lipzen A."/>
            <person name="Henrissat B."/>
            <person name="Riley R."/>
            <person name="Ahrendt S."/>
            <person name="Nagy L.G."/>
            <person name="Grigoriev I.V."/>
            <person name="Martin F."/>
            <person name="Rosso M.N."/>
        </authorList>
    </citation>
    <scope>NUCLEOTIDE SEQUENCE</scope>
    <source>
        <strain evidence="1">CBS 384.51</strain>
    </source>
</reference>
<sequence length="472" mass="51512">MSSTTTTPTTPSSSTATNSSGHVHFDDSCVLIPDPVAQSRIPRLVKVSYSLPLWKKRSSLQQPSSDSEQDSAIATSPSKDGTVKITVPIPSFARSRSPTRSDHIHQPLVSCMVHGDHQKRYARRTSLSLPISPNAVVVPLRPCCAECYPITEECLREGDDWQEKFTRGARRRRNSSADACQYHHLQRHRTVREDLPGFGAVVSVDEVDKRHGISRTAATTHRDDDDEESLVPSSLSRLRDPAIMSLASPAAIGEEDENIELPLPLSLGASNHQTQEASPELSDALADAYKLSQHLDNYHTEHEDEDIPNRATLYYTPNTSPVIEHNEPAFLVQSPPSPTFADKDSFVVIESPGSKTPSPSPPPLPSHTAPIPIPDHTVPDHHKAWYSDFTLATLDLLHESDHPHNPARSSIYSTSTASPELSDYVPTLASTSPSKGKKNFLHSLPRPGAFLRVGSDVLKGMAAPGTVSGTFL</sequence>
<protein>
    <submittedName>
        <fullName evidence="1">Uncharacterized protein</fullName>
    </submittedName>
</protein>
<proteinExistence type="predicted"/>
<comment type="caution">
    <text evidence="1">The sequence shown here is derived from an EMBL/GenBank/DDBJ whole genome shotgun (WGS) entry which is preliminary data.</text>
</comment>